<evidence type="ECO:0000313" key="1">
    <source>
        <dbReference type="EMBL" id="EXI81603.1"/>
    </source>
</evidence>
<protein>
    <submittedName>
        <fullName evidence="1">Uncharacterized protein</fullName>
    </submittedName>
</protein>
<sequence length="176" mass="17996">MREHRDAVASNAGGEIGDGVHRSVVGDIEEITEGIAGEGDDELVSAGATGQGVVAQTTFQGVVADAANQDVASVAAIEFIVAAATIERIVTASAQDYVVAGKASQGVIACGPVDPVVTCAANQRIRAGRSDGRIKVIAKVPGTEIGLGDIVQNPYRLECCSAPRTVTVELDQRARA</sequence>
<gene>
    <name evidence="1" type="ORF">AW10_01140</name>
</gene>
<comment type="caution">
    <text evidence="1">The sequence shown here is derived from an EMBL/GenBank/DDBJ whole genome shotgun (WGS) entry which is preliminary data.</text>
</comment>
<dbReference type="EMBL" id="JEMX01000021">
    <property type="protein sequence ID" value="EXI81603.1"/>
    <property type="molecule type" value="Genomic_DNA"/>
</dbReference>
<reference evidence="1 2" key="1">
    <citation type="submission" date="2014-02" db="EMBL/GenBank/DDBJ databases">
        <title>Expanding our view of genomic diversity in Candidatus Accumulibacter clades.</title>
        <authorList>
            <person name="Skennerton C.T."/>
            <person name="Barr J.J."/>
            <person name="Slater F.R."/>
            <person name="Bond P.L."/>
            <person name="Tyson G.W."/>
        </authorList>
    </citation>
    <scope>NUCLEOTIDE SEQUENCE [LARGE SCALE GENOMIC DNA]</scope>
    <source>
        <strain evidence="2">BA-92</strain>
    </source>
</reference>
<accession>A0A011NFZ3</accession>
<dbReference type="Proteomes" id="UP000021816">
    <property type="component" value="Unassembled WGS sequence"/>
</dbReference>
<dbReference type="AntiFam" id="ANF00139">
    <property type="entry name" value="Shadow ORF (opposite cya)"/>
</dbReference>
<name>A0A011NFZ3_9PROT</name>
<organism evidence="1 2">
    <name type="scientific">Candidatus Accumulibacter appositus</name>
    <dbReference type="NCBI Taxonomy" id="1454003"/>
    <lineage>
        <taxon>Bacteria</taxon>
        <taxon>Pseudomonadati</taxon>
        <taxon>Pseudomonadota</taxon>
        <taxon>Betaproteobacteria</taxon>
        <taxon>Candidatus Accumulibacter</taxon>
    </lineage>
</organism>
<proteinExistence type="predicted"/>
<evidence type="ECO:0000313" key="2">
    <source>
        <dbReference type="Proteomes" id="UP000021816"/>
    </source>
</evidence>
<dbReference type="AlphaFoldDB" id="A0A011NFZ3"/>